<sequence length="109" mass="11807">MGVSFTGLAAALDRRVMHKYVGELQAVLGRISGGVNLYARKATELVLEGVEVVPLCVLSLKIWSQHPFGQVALGAKSCYLTKFLTGVFIIVETSFSLPLLTALRVELQT</sequence>
<comment type="caution">
    <text evidence="1">The sequence shown here is derived from an EMBL/GenBank/DDBJ whole genome shotgun (WGS) entry which is preliminary data.</text>
</comment>
<reference evidence="1 2" key="1">
    <citation type="journal article" date="2022" name="Hortic Res">
        <title>The genome of Dioscorea zingiberensis sheds light on the biosynthesis, origin and evolution of the medicinally important diosgenin saponins.</title>
        <authorList>
            <person name="Li Y."/>
            <person name="Tan C."/>
            <person name="Li Z."/>
            <person name="Guo J."/>
            <person name="Li S."/>
            <person name="Chen X."/>
            <person name="Wang C."/>
            <person name="Dai X."/>
            <person name="Yang H."/>
            <person name="Song W."/>
            <person name="Hou L."/>
            <person name="Xu J."/>
            <person name="Tong Z."/>
            <person name="Xu A."/>
            <person name="Yuan X."/>
            <person name="Wang W."/>
            <person name="Yang Q."/>
            <person name="Chen L."/>
            <person name="Sun Z."/>
            <person name="Wang K."/>
            <person name="Pan B."/>
            <person name="Chen J."/>
            <person name="Bao Y."/>
            <person name="Liu F."/>
            <person name="Qi X."/>
            <person name="Gang D.R."/>
            <person name="Wen J."/>
            <person name="Li J."/>
        </authorList>
    </citation>
    <scope>NUCLEOTIDE SEQUENCE [LARGE SCALE GENOMIC DNA]</scope>
    <source>
        <strain evidence="1">Dzin_1.0</strain>
    </source>
</reference>
<dbReference type="Proteomes" id="UP001085076">
    <property type="component" value="Unassembled WGS sequence"/>
</dbReference>
<accession>A0A9D5BUS2</accession>
<protein>
    <submittedName>
        <fullName evidence="1">Uncharacterized protein</fullName>
    </submittedName>
</protein>
<keyword evidence="2" id="KW-1185">Reference proteome</keyword>
<dbReference type="AlphaFoldDB" id="A0A9D5BUS2"/>
<evidence type="ECO:0000313" key="2">
    <source>
        <dbReference type="Proteomes" id="UP001085076"/>
    </source>
</evidence>
<name>A0A9D5BUS2_9LILI</name>
<dbReference type="EMBL" id="JAGGNH010000037">
    <property type="protein sequence ID" value="KAJ0961194.1"/>
    <property type="molecule type" value="Genomic_DNA"/>
</dbReference>
<organism evidence="1 2">
    <name type="scientific">Dioscorea zingiberensis</name>
    <dbReference type="NCBI Taxonomy" id="325984"/>
    <lineage>
        <taxon>Eukaryota</taxon>
        <taxon>Viridiplantae</taxon>
        <taxon>Streptophyta</taxon>
        <taxon>Embryophyta</taxon>
        <taxon>Tracheophyta</taxon>
        <taxon>Spermatophyta</taxon>
        <taxon>Magnoliopsida</taxon>
        <taxon>Liliopsida</taxon>
        <taxon>Dioscoreales</taxon>
        <taxon>Dioscoreaceae</taxon>
        <taxon>Dioscorea</taxon>
    </lineage>
</organism>
<gene>
    <name evidence="1" type="ORF">J5N97_000837</name>
</gene>
<proteinExistence type="predicted"/>
<evidence type="ECO:0000313" key="1">
    <source>
        <dbReference type="EMBL" id="KAJ0961194.1"/>
    </source>
</evidence>